<dbReference type="Gene3D" id="2.180.10.10">
    <property type="entry name" value="RHS repeat-associated core"/>
    <property type="match status" value="1"/>
</dbReference>
<name>A0ABP6UWZ2_9FLAO</name>
<dbReference type="EMBL" id="BAABCW010000026">
    <property type="protein sequence ID" value="GAA3521367.1"/>
    <property type="molecule type" value="Genomic_DNA"/>
</dbReference>
<protein>
    <recommendedName>
        <fullName evidence="3">YD repeat-containing protein</fullName>
    </recommendedName>
</protein>
<sequence>MRVIYLSIVMSFLINCTSTNSIKEVQKIKEIQTRNLSYSDKIENFDLLNLSKKKFAPNTNSSYVFLNKNNDTIEKGGSTINGDFFYKELWIYNDKNQKIKELNLDKNNETASEELYFYNDSGQIIKSTFRDTKKDILINKTIYEYDKSGNNIKKIGSREDGRLSFRFEKKYDEKGNLIDFKRFHWTNTLSDWYQYTYENKKVVEKKELDSLGNEIQRWNYKYEFDNSDKTMMIKELYNDKLSQITSYKDSLIIKKEIVDYNKTFYKYSFDKNHNWVKKITFSNKNKTTYLTERTITYFK</sequence>
<evidence type="ECO:0000313" key="1">
    <source>
        <dbReference type="EMBL" id="GAA3521367.1"/>
    </source>
</evidence>
<comment type="caution">
    <text evidence="1">The sequence shown here is derived from an EMBL/GenBank/DDBJ whole genome shotgun (WGS) entry which is preliminary data.</text>
</comment>
<proteinExistence type="predicted"/>
<evidence type="ECO:0000313" key="2">
    <source>
        <dbReference type="Proteomes" id="UP001500459"/>
    </source>
</evidence>
<accession>A0ABP6UWZ2</accession>
<reference evidence="2" key="1">
    <citation type="journal article" date="2019" name="Int. J. Syst. Evol. Microbiol.">
        <title>The Global Catalogue of Microorganisms (GCM) 10K type strain sequencing project: providing services to taxonomists for standard genome sequencing and annotation.</title>
        <authorList>
            <consortium name="The Broad Institute Genomics Platform"/>
            <consortium name="The Broad Institute Genome Sequencing Center for Infectious Disease"/>
            <person name="Wu L."/>
            <person name="Ma J."/>
        </authorList>
    </citation>
    <scope>NUCLEOTIDE SEQUENCE [LARGE SCALE GENOMIC DNA]</scope>
    <source>
        <strain evidence="2">JCM 17106</strain>
    </source>
</reference>
<organism evidence="1 2">
    <name type="scientific">Aquimarina addita</name>
    <dbReference type="NCBI Taxonomy" id="870485"/>
    <lineage>
        <taxon>Bacteria</taxon>
        <taxon>Pseudomonadati</taxon>
        <taxon>Bacteroidota</taxon>
        <taxon>Flavobacteriia</taxon>
        <taxon>Flavobacteriales</taxon>
        <taxon>Flavobacteriaceae</taxon>
        <taxon>Aquimarina</taxon>
    </lineage>
</organism>
<keyword evidence="2" id="KW-1185">Reference proteome</keyword>
<gene>
    <name evidence="1" type="ORF">GCM10022393_39660</name>
</gene>
<dbReference type="Proteomes" id="UP001500459">
    <property type="component" value="Unassembled WGS sequence"/>
</dbReference>
<dbReference type="RefSeq" id="WP_344930458.1">
    <property type="nucleotide sequence ID" value="NZ_BAABCW010000026.1"/>
</dbReference>
<evidence type="ECO:0008006" key="3">
    <source>
        <dbReference type="Google" id="ProtNLM"/>
    </source>
</evidence>